<reference evidence="1" key="1">
    <citation type="submission" date="2020-10" db="EMBL/GenBank/DDBJ databases">
        <authorList>
            <person name="Gilroy R."/>
        </authorList>
    </citation>
    <scope>NUCLEOTIDE SEQUENCE</scope>
    <source>
        <strain evidence="1">1063</strain>
    </source>
</reference>
<proteinExistence type="predicted"/>
<dbReference type="Proteomes" id="UP000824088">
    <property type="component" value="Unassembled WGS sequence"/>
</dbReference>
<accession>A0A9D1L2K9</accession>
<comment type="caution">
    <text evidence="1">The sequence shown here is derived from an EMBL/GenBank/DDBJ whole genome shotgun (WGS) entry which is preliminary data.</text>
</comment>
<organism evidence="1 2">
    <name type="scientific">Candidatus Limadaptatus stercorigallinarum</name>
    <dbReference type="NCBI Taxonomy" id="2840845"/>
    <lineage>
        <taxon>Bacteria</taxon>
        <taxon>Bacillati</taxon>
        <taxon>Bacillota</taxon>
        <taxon>Clostridia</taxon>
        <taxon>Eubacteriales</taxon>
        <taxon>Candidatus Limadaptatus</taxon>
    </lineage>
</organism>
<name>A0A9D1L2K9_9FIRM</name>
<evidence type="ECO:0000313" key="2">
    <source>
        <dbReference type="Proteomes" id="UP000824088"/>
    </source>
</evidence>
<protein>
    <submittedName>
        <fullName evidence="1">Uncharacterized protein</fullName>
    </submittedName>
</protein>
<reference evidence="1" key="2">
    <citation type="journal article" date="2021" name="PeerJ">
        <title>Extensive microbial diversity within the chicken gut microbiome revealed by metagenomics and culture.</title>
        <authorList>
            <person name="Gilroy R."/>
            <person name="Ravi A."/>
            <person name="Getino M."/>
            <person name="Pursley I."/>
            <person name="Horton D.L."/>
            <person name="Alikhan N.F."/>
            <person name="Baker D."/>
            <person name="Gharbi K."/>
            <person name="Hall N."/>
            <person name="Watson M."/>
            <person name="Adriaenssens E.M."/>
            <person name="Foster-Nyarko E."/>
            <person name="Jarju S."/>
            <person name="Secka A."/>
            <person name="Antonio M."/>
            <person name="Oren A."/>
            <person name="Chaudhuri R.R."/>
            <person name="La Ragione R."/>
            <person name="Hildebrand F."/>
            <person name="Pallen M.J."/>
        </authorList>
    </citation>
    <scope>NUCLEOTIDE SEQUENCE</scope>
    <source>
        <strain evidence="1">1063</strain>
    </source>
</reference>
<sequence>MKTDPARFNTLAAVAAEVLCKDRTAEEISELIRFLNLLCILARTYL</sequence>
<gene>
    <name evidence="1" type="ORF">IAD51_02200</name>
</gene>
<dbReference type="EMBL" id="DVMN01000038">
    <property type="protein sequence ID" value="HIU21037.1"/>
    <property type="molecule type" value="Genomic_DNA"/>
</dbReference>
<evidence type="ECO:0000313" key="1">
    <source>
        <dbReference type="EMBL" id="HIU21037.1"/>
    </source>
</evidence>
<dbReference type="AlphaFoldDB" id="A0A9D1L2K9"/>